<comment type="subcellular location">
    <subcellularLocation>
        <location evidence="7">Cytoplasm</location>
    </subcellularLocation>
</comment>
<evidence type="ECO:0000256" key="4">
    <source>
        <dbReference type="ARBA" id="ARBA00022487"/>
    </source>
</evidence>
<evidence type="ECO:0000256" key="6">
    <source>
        <dbReference type="PIRSR" id="PIRSR614186-1"/>
    </source>
</evidence>
<evidence type="ECO:0000256" key="5">
    <source>
        <dbReference type="ARBA" id="ARBA00022801"/>
    </source>
</evidence>
<dbReference type="FunFam" id="3.40.50.1820:FF:000002">
    <property type="entry name" value="S-formylglutathione hydrolase"/>
    <property type="match status" value="1"/>
</dbReference>
<reference evidence="8 9" key="1">
    <citation type="submission" date="2016-07" db="EMBL/GenBank/DDBJ databases">
        <title>Pervasive Adenine N6-methylation of Active Genes in Fungi.</title>
        <authorList>
            <consortium name="DOE Joint Genome Institute"/>
            <person name="Mondo S.J."/>
            <person name="Dannebaum R.O."/>
            <person name="Kuo R.C."/>
            <person name="Labutti K."/>
            <person name="Haridas S."/>
            <person name="Kuo A."/>
            <person name="Salamov A."/>
            <person name="Ahrendt S.R."/>
            <person name="Lipzen A."/>
            <person name="Sullivan W."/>
            <person name="Andreopoulos W.B."/>
            <person name="Clum A."/>
            <person name="Lindquist E."/>
            <person name="Daum C."/>
            <person name="Ramamoorthy G.K."/>
            <person name="Gryganskyi A."/>
            <person name="Culley D."/>
            <person name="Magnuson J.K."/>
            <person name="James T.Y."/>
            <person name="O'Malley M.A."/>
            <person name="Stajich J.E."/>
            <person name="Spatafora J.W."/>
            <person name="Visel A."/>
            <person name="Grigoriev I.V."/>
        </authorList>
    </citation>
    <scope>NUCLEOTIDE SEQUENCE [LARGE SCALE GENOMIC DNA]</scope>
    <source>
        <strain evidence="8 9">PL171</strain>
    </source>
</reference>
<dbReference type="SUPFAM" id="SSF53474">
    <property type="entry name" value="alpha/beta-Hydrolases"/>
    <property type="match status" value="1"/>
</dbReference>
<dbReference type="InterPro" id="IPR029058">
    <property type="entry name" value="AB_hydrolase_fold"/>
</dbReference>
<accession>A0A1Y2HVB4</accession>
<gene>
    <name evidence="8" type="ORF">BCR44DRAFT_43641</name>
</gene>
<dbReference type="GO" id="GO:0046294">
    <property type="term" value="P:formaldehyde catabolic process"/>
    <property type="evidence" value="ECO:0007669"/>
    <property type="project" value="InterPro"/>
</dbReference>
<comment type="similarity">
    <text evidence="1 7">Belongs to the esterase D family.</text>
</comment>
<evidence type="ECO:0000256" key="7">
    <source>
        <dbReference type="RuleBase" id="RU363068"/>
    </source>
</evidence>
<sequence length="284" mass="31424">MTAALTQLSSSKCFDGHVLKYRHASATLGCDMQFSVFLPSAAADGPVPALIFLSGLTCNEDNFITKAGACQYASKHGVALVCPDSSPRGVNCKDDKETWDFGEGASYYVDATTDEYKKHYQMYSYVTDEFYNQVIGALPIDKSRISLFGHSVGGHGALTIGLRNPAKFRSISAFAPMSNPTNCAWGQKAFTRFLGDSDPSLWSKYDATLLAEAYAGPKVDVLIDQGSKDNFLAQYLHTSKVVDAMKANDKINVEYRLRDGYDHGYWYIQSFVEEHIKWHAERLA</sequence>
<dbReference type="GO" id="GO:0018738">
    <property type="term" value="F:S-formylglutathione hydrolase activity"/>
    <property type="evidence" value="ECO:0007669"/>
    <property type="project" value="UniProtKB-EC"/>
</dbReference>
<dbReference type="InterPro" id="IPR000801">
    <property type="entry name" value="Esterase-like"/>
</dbReference>
<dbReference type="GO" id="GO:0052689">
    <property type="term" value="F:carboxylic ester hydrolase activity"/>
    <property type="evidence" value="ECO:0007669"/>
    <property type="project" value="UniProtKB-KW"/>
</dbReference>
<comment type="function">
    <text evidence="7">Serine hydrolase involved in the detoxification of formaldehyde.</text>
</comment>
<dbReference type="OrthoDB" id="420518at2759"/>
<dbReference type="NCBIfam" id="TIGR02821">
    <property type="entry name" value="fghA_ester_D"/>
    <property type="match status" value="1"/>
</dbReference>
<evidence type="ECO:0000313" key="9">
    <source>
        <dbReference type="Proteomes" id="UP000193411"/>
    </source>
</evidence>
<keyword evidence="5 7" id="KW-0378">Hydrolase</keyword>
<dbReference type="Gene3D" id="3.40.50.1820">
    <property type="entry name" value="alpha/beta hydrolase"/>
    <property type="match status" value="1"/>
</dbReference>
<dbReference type="PANTHER" id="PTHR10061">
    <property type="entry name" value="S-FORMYLGLUTATHIONE HYDROLASE"/>
    <property type="match status" value="1"/>
</dbReference>
<feature type="active site" description="Charge relay system" evidence="6">
    <location>
        <position position="151"/>
    </location>
</feature>
<dbReference type="STRING" id="765915.A0A1Y2HVB4"/>
<comment type="catalytic activity">
    <reaction evidence="7">
        <text>S-formylglutathione + H2O = formate + glutathione + H(+)</text>
        <dbReference type="Rhea" id="RHEA:14961"/>
        <dbReference type="ChEBI" id="CHEBI:15377"/>
        <dbReference type="ChEBI" id="CHEBI:15378"/>
        <dbReference type="ChEBI" id="CHEBI:15740"/>
        <dbReference type="ChEBI" id="CHEBI:57688"/>
        <dbReference type="ChEBI" id="CHEBI:57925"/>
        <dbReference type="EC" id="3.1.2.12"/>
    </reaction>
</comment>
<feature type="active site" description="Charge relay system" evidence="6">
    <location>
        <position position="263"/>
    </location>
</feature>
<dbReference type="InterPro" id="IPR014186">
    <property type="entry name" value="S-formylglutathione_hydrol"/>
</dbReference>
<dbReference type="EMBL" id="MCFL01000008">
    <property type="protein sequence ID" value="ORZ38555.1"/>
    <property type="molecule type" value="Genomic_DNA"/>
</dbReference>
<name>A0A1Y2HVB4_9FUNG</name>
<keyword evidence="4 7" id="KW-0719">Serine esterase</keyword>
<dbReference type="EC" id="3.1.2.12" evidence="2 7"/>
<evidence type="ECO:0000256" key="2">
    <source>
        <dbReference type="ARBA" id="ARBA00012479"/>
    </source>
</evidence>
<keyword evidence="7" id="KW-0963">Cytoplasm</keyword>
<dbReference type="PANTHER" id="PTHR10061:SF0">
    <property type="entry name" value="S-FORMYLGLUTATHIONE HYDROLASE"/>
    <property type="match status" value="1"/>
</dbReference>
<evidence type="ECO:0000256" key="1">
    <source>
        <dbReference type="ARBA" id="ARBA00005622"/>
    </source>
</evidence>
<keyword evidence="9" id="KW-1185">Reference proteome</keyword>
<dbReference type="AlphaFoldDB" id="A0A1Y2HVB4"/>
<dbReference type="GO" id="GO:0005829">
    <property type="term" value="C:cytosol"/>
    <property type="evidence" value="ECO:0007669"/>
    <property type="project" value="TreeGrafter"/>
</dbReference>
<comment type="caution">
    <text evidence="8">The sequence shown here is derived from an EMBL/GenBank/DDBJ whole genome shotgun (WGS) entry which is preliminary data.</text>
</comment>
<evidence type="ECO:0000256" key="3">
    <source>
        <dbReference type="ARBA" id="ARBA00016774"/>
    </source>
</evidence>
<dbReference type="Pfam" id="PF00756">
    <property type="entry name" value="Esterase"/>
    <property type="match status" value="1"/>
</dbReference>
<feature type="active site" description="Charge relay system" evidence="6">
    <location>
        <position position="229"/>
    </location>
</feature>
<evidence type="ECO:0000313" key="8">
    <source>
        <dbReference type="EMBL" id="ORZ38555.1"/>
    </source>
</evidence>
<protein>
    <recommendedName>
        <fullName evidence="3 7">S-formylglutathione hydrolase</fullName>
        <ecNumber evidence="2 7">3.1.2.12</ecNumber>
    </recommendedName>
</protein>
<organism evidence="8 9">
    <name type="scientific">Catenaria anguillulae PL171</name>
    <dbReference type="NCBI Taxonomy" id="765915"/>
    <lineage>
        <taxon>Eukaryota</taxon>
        <taxon>Fungi</taxon>
        <taxon>Fungi incertae sedis</taxon>
        <taxon>Blastocladiomycota</taxon>
        <taxon>Blastocladiomycetes</taxon>
        <taxon>Blastocladiales</taxon>
        <taxon>Catenariaceae</taxon>
        <taxon>Catenaria</taxon>
    </lineage>
</organism>
<dbReference type="Proteomes" id="UP000193411">
    <property type="component" value="Unassembled WGS sequence"/>
</dbReference>
<proteinExistence type="inferred from homology"/>